<keyword evidence="1" id="KW-0472">Membrane</keyword>
<gene>
    <name evidence="2" type="ORF">EG242_00240</name>
</gene>
<feature type="transmembrane region" description="Helical" evidence="1">
    <location>
        <begin position="61"/>
        <end position="79"/>
    </location>
</feature>
<feature type="transmembrane region" description="Helical" evidence="1">
    <location>
        <begin position="99"/>
        <end position="119"/>
    </location>
</feature>
<feature type="transmembrane region" description="Helical" evidence="1">
    <location>
        <begin position="178"/>
        <end position="194"/>
    </location>
</feature>
<dbReference type="OrthoDB" id="9786473at2"/>
<reference evidence="2 3" key="1">
    <citation type="submission" date="2018-11" db="EMBL/GenBank/DDBJ databases">
        <title>Flavobacterium sp. nov., YIM 102796 draft genome.</title>
        <authorList>
            <person name="Li G."/>
            <person name="Jiang Y."/>
        </authorList>
    </citation>
    <scope>NUCLEOTIDE SEQUENCE [LARGE SCALE GENOMIC DNA]</scope>
    <source>
        <strain evidence="2 3">YIM 102796</strain>
    </source>
</reference>
<sequence>MKLSFNKSLLLFTIIFCVVWVDSFIGTNDYANWWIENILTFVSVLALIVTYRYYRFTTCSYFLIMLFMCLHVYGSKYTYADNILGYWLKDTLDLSRNPYDRIVHFSFGLLLYLPLKEFFNEWLKYPKSLSIYLPVVFVLALSGGFEVIEWLVADIFFTEHGDTYLGTQGDVWDAQKDIALAFVGSIISFVIMIFKSEKAY</sequence>
<dbReference type="Proteomes" id="UP000268372">
    <property type="component" value="Unassembled WGS sequence"/>
</dbReference>
<protein>
    <submittedName>
        <fullName evidence="2">DUF2238 domain-containing protein</fullName>
    </submittedName>
</protein>
<organism evidence="2 3">
    <name type="scientific">Paenimyroides viscosum</name>
    <dbReference type="NCBI Taxonomy" id="2488729"/>
    <lineage>
        <taxon>Bacteria</taxon>
        <taxon>Pseudomonadati</taxon>
        <taxon>Bacteroidota</taxon>
        <taxon>Flavobacteriia</taxon>
        <taxon>Flavobacteriales</taxon>
        <taxon>Flavobacteriaceae</taxon>
        <taxon>Paenimyroides</taxon>
    </lineage>
</organism>
<feature type="transmembrane region" description="Helical" evidence="1">
    <location>
        <begin position="131"/>
        <end position="158"/>
    </location>
</feature>
<dbReference type="Pfam" id="PF09997">
    <property type="entry name" value="DUF2238"/>
    <property type="match status" value="1"/>
</dbReference>
<dbReference type="InterPro" id="IPR058534">
    <property type="entry name" value="YjdF"/>
</dbReference>
<evidence type="ECO:0000256" key="1">
    <source>
        <dbReference type="SAM" id="Phobius"/>
    </source>
</evidence>
<evidence type="ECO:0000313" key="3">
    <source>
        <dbReference type="Proteomes" id="UP000268372"/>
    </source>
</evidence>
<dbReference type="PIRSF" id="PIRSF020606">
    <property type="entry name" value="UCP020606"/>
    <property type="match status" value="1"/>
</dbReference>
<keyword evidence="1" id="KW-1133">Transmembrane helix</keyword>
<feature type="transmembrane region" description="Helical" evidence="1">
    <location>
        <begin position="33"/>
        <end position="54"/>
    </location>
</feature>
<comment type="caution">
    <text evidence="2">The sequence shown here is derived from an EMBL/GenBank/DDBJ whole genome shotgun (WGS) entry which is preliminary data.</text>
</comment>
<dbReference type="RefSeq" id="WP_124897925.1">
    <property type="nucleotide sequence ID" value="NZ_RQTJ01000001.1"/>
</dbReference>
<keyword evidence="1" id="KW-0812">Transmembrane</keyword>
<keyword evidence="3" id="KW-1185">Reference proteome</keyword>
<name>A0A3P1B791_9FLAO</name>
<accession>A0A3P1B791</accession>
<evidence type="ECO:0000313" key="2">
    <source>
        <dbReference type="EMBL" id="RRA96990.1"/>
    </source>
</evidence>
<dbReference type="AlphaFoldDB" id="A0A3P1B791"/>
<proteinExistence type="predicted"/>
<dbReference type="InterPro" id="IPR014509">
    <property type="entry name" value="YjdF-like"/>
</dbReference>
<dbReference type="EMBL" id="RQTJ01000001">
    <property type="protein sequence ID" value="RRA96990.1"/>
    <property type="molecule type" value="Genomic_DNA"/>
</dbReference>